<dbReference type="EMBL" id="BK032510">
    <property type="protein sequence ID" value="DAF44111.1"/>
    <property type="molecule type" value="Genomic_DNA"/>
</dbReference>
<protein>
    <submittedName>
        <fullName evidence="1">Uncharacterized protein</fullName>
    </submittedName>
</protein>
<accession>A0A8S5S037</accession>
<name>A0A8S5S037_9CAUD</name>
<sequence length="69" mass="8213">MYNQRYNVMNNAEKYFIPDSYPMIEEEVTEEIIVLNKAEDIPLPNMIYMPWQVINEAPTIGFNNDEKKI</sequence>
<proteinExistence type="predicted"/>
<evidence type="ECO:0000313" key="1">
    <source>
        <dbReference type="EMBL" id="DAF44111.1"/>
    </source>
</evidence>
<organism evidence="1">
    <name type="scientific">Myoviridae sp. ctNQV2</name>
    <dbReference type="NCBI Taxonomy" id="2827683"/>
    <lineage>
        <taxon>Viruses</taxon>
        <taxon>Duplodnaviria</taxon>
        <taxon>Heunggongvirae</taxon>
        <taxon>Uroviricota</taxon>
        <taxon>Caudoviricetes</taxon>
    </lineage>
</organism>
<reference evidence="1" key="1">
    <citation type="journal article" date="2021" name="Proc. Natl. Acad. Sci. U.S.A.">
        <title>A Catalog of Tens of Thousands of Viruses from Human Metagenomes Reveals Hidden Associations with Chronic Diseases.</title>
        <authorList>
            <person name="Tisza M.J."/>
            <person name="Buck C.B."/>
        </authorList>
    </citation>
    <scope>NUCLEOTIDE SEQUENCE</scope>
    <source>
        <strain evidence="1">CtNQV2</strain>
    </source>
</reference>